<feature type="non-terminal residue" evidence="1">
    <location>
        <position position="193"/>
    </location>
</feature>
<evidence type="ECO:0000313" key="2">
    <source>
        <dbReference type="Proteomes" id="UP000192284"/>
    </source>
</evidence>
<evidence type="ECO:0000313" key="1">
    <source>
        <dbReference type="EMBL" id="ORA06173.1"/>
    </source>
</evidence>
<organism evidence="1 2">
    <name type="scientific">Mycobacterium angelicum</name>
    <dbReference type="NCBI Taxonomy" id="470074"/>
    <lineage>
        <taxon>Bacteria</taxon>
        <taxon>Bacillati</taxon>
        <taxon>Actinomycetota</taxon>
        <taxon>Actinomycetes</taxon>
        <taxon>Mycobacteriales</taxon>
        <taxon>Mycobacteriaceae</taxon>
        <taxon>Mycobacterium</taxon>
    </lineage>
</organism>
<name>A0A1W9Z1I9_MYCAN</name>
<gene>
    <name evidence="1" type="ORF">BST12_29260</name>
</gene>
<reference evidence="1 2" key="1">
    <citation type="submission" date="2017-02" db="EMBL/GenBank/DDBJ databases">
        <title>The new phylogeny of genus Mycobacterium.</title>
        <authorList>
            <person name="Tortoli E."/>
            <person name="Trovato A."/>
            <person name="Cirillo D.M."/>
        </authorList>
    </citation>
    <scope>NUCLEOTIDE SEQUENCE [LARGE SCALE GENOMIC DNA]</scope>
    <source>
        <strain evidence="1 2">DSM 45057</strain>
    </source>
</reference>
<dbReference type="EMBL" id="MVHE01000251">
    <property type="protein sequence ID" value="ORA06173.1"/>
    <property type="molecule type" value="Genomic_DNA"/>
</dbReference>
<evidence type="ECO:0008006" key="3">
    <source>
        <dbReference type="Google" id="ProtNLM"/>
    </source>
</evidence>
<sequence>MANSGVFNSGVLNTGVWNAGLLNTGIGNVGSYNSGGFNPGSVNTGSFNTGDTNTGWWNTGDLNTGVGNSGDLNTGGFNRGSQNNGFFWRADGQGQFGGDYTLTIPRIGLDLAVDIPLHIPVSGSLGNISTQPFTLPVIHLSGDNLNGTVGPIVFDSIEITGPSIALLVDGPLHLALSGPGVGPVVVPVWHVGA</sequence>
<dbReference type="Proteomes" id="UP000192284">
    <property type="component" value="Unassembled WGS sequence"/>
</dbReference>
<dbReference type="GO" id="GO:0052572">
    <property type="term" value="P:response to host immune response"/>
    <property type="evidence" value="ECO:0007669"/>
    <property type="project" value="TreeGrafter"/>
</dbReference>
<keyword evidence="2" id="KW-1185">Reference proteome</keyword>
<accession>A0A1W9Z1I9</accession>
<dbReference type="Pfam" id="PF01469">
    <property type="entry name" value="Pentapeptide_2"/>
    <property type="match status" value="2"/>
</dbReference>
<dbReference type="InterPro" id="IPR002989">
    <property type="entry name" value="Mycobac_pentapep"/>
</dbReference>
<protein>
    <recommendedName>
        <fullName evidence="3">Pentapeptide repeats family protein</fullName>
    </recommendedName>
</protein>
<dbReference type="PANTHER" id="PTHR46766:SF1">
    <property type="entry name" value="GLUTAMINE-RICH PROTEIN 2"/>
    <property type="match status" value="1"/>
</dbReference>
<dbReference type="AlphaFoldDB" id="A0A1W9Z1I9"/>
<dbReference type="PANTHER" id="PTHR46766">
    <property type="entry name" value="GLUTAMINE-RICH PROTEIN 2"/>
    <property type="match status" value="1"/>
</dbReference>
<comment type="caution">
    <text evidence="1">The sequence shown here is derived from an EMBL/GenBank/DDBJ whole genome shotgun (WGS) entry which is preliminary data.</text>
</comment>
<proteinExistence type="predicted"/>